<comment type="caution">
    <text evidence="1">The sequence shown here is derived from an EMBL/GenBank/DDBJ whole genome shotgun (WGS) entry which is preliminary data.</text>
</comment>
<protein>
    <submittedName>
        <fullName evidence="1">Uncharacterized protein</fullName>
    </submittedName>
</protein>
<sequence>MTYNMRRTFGTAGSVFFIATENRTGTSNDPKIGKHSCILKVSISQTLETFFPYIGCDAG</sequence>
<accession>A0A2V2ZL18</accession>
<dbReference type="Proteomes" id="UP000247150">
    <property type="component" value="Unassembled WGS sequence"/>
</dbReference>
<evidence type="ECO:0000313" key="1">
    <source>
        <dbReference type="EMBL" id="PWW19626.1"/>
    </source>
</evidence>
<dbReference type="EMBL" id="QGTW01000019">
    <property type="protein sequence ID" value="PWW19626.1"/>
    <property type="molecule type" value="Genomic_DNA"/>
</dbReference>
<organism evidence="1 2">
    <name type="scientific">Cytobacillus oceanisediminis</name>
    <dbReference type="NCBI Taxonomy" id="665099"/>
    <lineage>
        <taxon>Bacteria</taxon>
        <taxon>Bacillati</taxon>
        <taxon>Bacillota</taxon>
        <taxon>Bacilli</taxon>
        <taxon>Bacillales</taxon>
        <taxon>Bacillaceae</taxon>
        <taxon>Cytobacillus</taxon>
    </lineage>
</organism>
<dbReference type="AlphaFoldDB" id="A0A2V2ZL18"/>
<reference evidence="1 2" key="1">
    <citation type="submission" date="2018-05" db="EMBL/GenBank/DDBJ databases">
        <title>Freshwater and sediment microbial communities from various areas in North America, analyzing microbe dynamics in response to fracking.</title>
        <authorList>
            <person name="Lamendella R."/>
        </authorList>
    </citation>
    <scope>NUCLEOTIDE SEQUENCE [LARGE SCALE GENOMIC DNA]</scope>
    <source>
        <strain evidence="1 2">15_TX</strain>
    </source>
</reference>
<gene>
    <name evidence="1" type="ORF">DFO73_1197</name>
</gene>
<evidence type="ECO:0000313" key="2">
    <source>
        <dbReference type="Proteomes" id="UP000247150"/>
    </source>
</evidence>
<proteinExistence type="predicted"/>
<name>A0A2V2ZL18_9BACI</name>